<evidence type="ECO:0000313" key="3">
    <source>
        <dbReference type="EMBL" id="KAI0500536.1"/>
    </source>
</evidence>
<dbReference type="SMR" id="A0A8T3AV84"/>
<gene>
    <name evidence="3" type="ORF">KFK09_018750</name>
</gene>
<feature type="domain" description="HMA" evidence="2">
    <location>
        <begin position="114"/>
        <end position="181"/>
    </location>
</feature>
<dbReference type="CDD" id="cd00371">
    <property type="entry name" value="HMA"/>
    <property type="match status" value="2"/>
</dbReference>
<proteinExistence type="predicted"/>
<sequence>MGTVDGPIIVVLKVEMHCEDCAMQVRRSVKGLKGVEAAASDILESKLTVIGKVDPFELRSHVESKTHKKVELIYPATIAVKKEAEGHVGVKAEKPDKDKDQKNADRNWPNVPSATSVVLKVQLHCKGCTQRIIKQIYKIKGVDSVSVDSAKDLVTVNGTMDMKNLPGFLTAKLRKTVEVVNLKKDGDGDKEKHEKKDNGDAGKKEAATTATAMDASKMDYYVGGAYGFYPYRMESVQAPQLFSDENPNACSIM</sequence>
<dbReference type="PANTHER" id="PTHR46413">
    <property type="entry name" value="HEAVY METAL-ASSOCIATED ISOPRENYLATED PLANT PROTEIN 6"/>
    <property type="match status" value="1"/>
</dbReference>
<protein>
    <recommendedName>
        <fullName evidence="2">HMA domain-containing protein</fullName>
    </recommendedName>
</protein>
<dbReference type="InterPro" id="IPR006121">
    <property type="entry name" value="HMA_dom"/>
</dbReference>
<dbReference type="InterPro" id="IPR036163">
    <property type="entry name" value="HMA_dom_sf"/>
</dbReference>
<dbReference type="OrthoDB" id="689350at2759"/>
<evidence type="ECO:0000259" key="2">
    <source>
        <dbReference type="PROSITE" id="PS50846"/>
    </source>
</evidence>
<feature type="region of interest" description="Disordered" evidence="1">
    <location>
        <begin position="87"/>
        <end position="109"/>
    </location>
</feature>
<comment type="caution">
    <text evidence="3">The sequence shown here is derived from an EMBL/GenBank/DDBJ whole genome shotgun (WGS) entry which is preliminary data.</text>
</comment>
<dbReference type="Gene3D" id="3.30.70.100">
    <property type="match status" value="2"/>
</dbReference>
<accession>A0A8T3AV84</accession>
<feature type="compositionally biased region" description="Basic and acidic residues" evidence="1">
    <location>
        <begin position="87"/>
        <end position="105"/>
    </location>
</feature>
<dbReference type="EMBL" id="JAGYWB010000013">
    <property type="protein sequence ID" value="KAI0500536.1"/>
    <property type="molecule type" value="Genomic_DNA"/>
</dbReference>
<feature type="region of interest" description="Disordered" evidence="1">
    <location>
        <begin position="184"/>
        <end position="207"/>
    </location>
</feature>
<dbReference type="Pfam" id="PF00403">
    <property type="entry name" value="HMA"/>
    <property type="match status" value="2"/>
</dbReference>
<feature type="domain" description="HMA" evidence="2">
    <location>
        <begin position="7"/>
        <end position="70"/>
    </location>
</feature>
<dbReference type="SUPFAM" id="SSF55008">
    <property type="entry name" value="HMA, heavy metal-associated domain"/>
    <property type="match status" value="2"/>
</dbReference>
<dbReference type="PANTHER" id="PTHR46413:SF1">
    <property type="entry name" value="HEAVY METAL-ASSOCIATED ISOPRENYLATED PLANT PROTEIN 6"/>
    <property type="match status" value="1"/>
</dbReference>
<evidence type="ECO:0000313" key="4">
    <source>
        <dbReference type="Proteomes" id="UP000829196"/>
    </source>
</evidence>
<dbReference type="GO" id="GO:0046872">
    <property type="term" value="F:metal ion binding"/>
    <property type="evidence" value="ECO:0007669"/>
    <property type="project" value="InterPro"/>
</dbReference>
<name>A0A8T3AV84_DENNO</name>
<dbReference type="Proteomes" id="UP000829196">
    <property type="component" value="Unassembled WGS sequence"/>
</dbReference>
<evidence type="ECO:0000256" key="1">
    <source>
        <dbReference type="SAM" id="MobiDB-lite"/>
    </source>
</evidence>
<keyword evidence="4" id="KW-1185">Reference proteome</keyword>
<organism evidence="3 4">
    <name type="scientific">Dendrobium nobile</name>
    <name type="common">Orchid</name>
    <dbReference type="NCBI Taxonomy" id="94219"/>
    <lineage>
        <taxon>Eukaryota</taxon>
        <taxon>Viridiplantae</taxon>
        <taxon>Streptophyta</taxon>
        <taxon>Embryophyta</taxon>
        <taxon>Tracheophyta</taxon>
        <taxon>Spermatophyta</taxon>
        <taxon>Magnoliopsida</taxon>
        <taxon>Liliopsida</taxon>
        <taxon>Asparagales</taxon>
        <taxon>Orchidaceae</taxon>
        <taxon>Epidendroideae</taxon>
        <taxon>Malaxideae</taxon>
        <taxon>Dendrobiinae</taxon>
        <taxon>Dendrobium</taxon>
    </lineage>
</organism>
<dbReference type="AlphaFoldDB" id="A0A8T3AV84"/>
<dbReference type="PROSITE" id="PS50846">
    <property type="entry name" value="HMA_2"/>
    <property type="match status" value="2"/>
</dbReference>
<reference evidence="3" key="1">
    <citation type="journal article" date="2022" name="Front. Genet.">
        <title>Chromosome-Scale Assembly of the Dendrobium nobile Genome Provides Insights Into the Molecular Mechanism of the Biosynthesis of the Medicinal Active Ingredient of Dendrobium.</title>
        <authorList>
            <person name="Xu Q."/>
            <person name="Niu S.-C."/>
            <person name="Li K.-L."/>
            <person name="Zheng P.-J."/>
            <person name="Zhang X.-J."/>
            <person name="Jia Y."/>
            <person name="Liu Y."/>
            <person name="Niu Y.-X."/>
            <person name="Yu L.-H."/>
            <person name="Chen D.-F."/>
            <person name="Zhang G.-Q."/>
        </authorList>
    </citation>
    <scope>NUCLEOTIDE SEQUENCE</scope>
    <source>
        <tissue evidence="3">Leaf</tissue>
    </source>
</reference>
<feature type="compositionally biased region" description="Basic and acidic residues" evidence="1">
    <location>
        <begin position="184"/>
        <end position="206"/>
    </location>
</feature>
<dbReference type="InterPro" id="IPR044594">
    <property type="entry name" value="HIPP01/3/5/6"/>
</dbReference>